<comment type="caution">
    <text evidence="11">The sequence shown here is derived from an EMBL/GenBank/DDBJ whole genome shotgun (WGS) entry which is preliminary data.</text>
</comment>
<dbReference type="GO" id="GO:0032153">
    <property type="term" value="C:cell division site"/>
    <property type="evidence" value="ECO:0007669"/>
    <property type="project" value="UniProtKB-UniRule"/>
</dbReference>
<comment type="similarity">
    <text evidence="9">Belongs to the FtsQ/DivIB family. FtsQ subfamily.</text>
</comment>
<feature type="transmembrane region" description="Helical" evidence="9">
    <location>
        <begin position="22"/>
        <end position="43"/>
    </location>
</feature>
<keyword evidence="5 9" id="KW-0812">Transmembrane</keyword>
<dbReference type="Gene3D" id="3.40.50.11690">
    <property type="entry name" value="Cell division protein FtsQ/DivIB"/>
    <property type="match status" value="1"/>
</dbReference>
<dbReference type="InterPro" id="IPR026579">
    <property type="entry name" value="FtsQ"/>
</dbReference>
<protein>
    <recommendedName>
        <fullName evidence="9">Cell division protein FtsQ</fullName>
    </recommendedName>
</protein>
<dbReference type="PROSITE" id="PS51779">
    <property type="entry name" value="POTRA"/>
    <property type="match status" value="1"/>
</dbReference>
<evidence type="ECO:0000256" key="8">
    <source>
        <dbReference type="ARBA" id="ARBA00023306"/>
    </source>
</evidence>
<dbReference type="HAMAP" id="MF_00911">
    <property type="entry name" value="FtsQ_subfam"/>
    <property type="match status" value="1"/>
</dbReference>
<dbReference type="OrthoDB" id="9790370at2"/>
<dbReference type="Proteomes" id="UP000027192">
    <property type="component" value="Unassembled WGS sequence"/>
</dbReference>
<dbReference type="RefSeq" id="WP_036749606.1">
    <property type="nucleotide sequence ID" value="NZ_JAGSGC010000005.1"/>
</dbReference>
<dbReference type="InterPro" id="IPR013685">
    <property type="entry name" value="POTRA_FtsQ_type"/>
</dbReference>
<dbReference type="Pfam" id="PF08478">
    <property type="entry name" value="POTRA_1"/>
    <property type="match status" value="1"/>
</dbReference>
<evidence type="ECO:0000256" key="5">
    <source>
        <dbReference type="ARBA" id="ARBA00022692"/>
    </source>
</evidence>
<dbReference type="EMBL" id="JMIB01000006">
    <property type="protein sequence ID" value="KDM92738.1"/>
    <property type="molecule type" value="Genomic_DNA"/>
</dbReference>
<evidence type="ECO:0000256" key="6">
    <source>
        <dbReference type="ARBA" id="ARBA00022989"/>
    </source>
</evidence>
<accession>A0A066RZD6</accession>
<dbReference type="InterPro" id="IPR005548">
    <property type="entry name" value="Cell_div_FtsQ/DivIB_C"/>
</dbReference>
<evidence type="ECO:0000256" key="9">
    <source>
        <dbReference type="HAMAP-Rule" id="MF_00911"/>
    </source>
</evidence>
<comment type="function">
    <text evidence="9">Essential cell division protein. May link together the upstream cell division proteins, which are predominantly cytoplasmic, with the downstream cell division proteins, which are predominantly periplasmic. May control correct divisome assembly.</text>
</comment>
<dbReference type="AlphaFoldDB" id="A0A066RZD6"/>
<organism evidence="11 12">
    <name type="scientific">Photobacterium galatheae</name>
    <dbReference type="NCBI Taxonomy" id="1654360"/>
    <lineage>
        <taxon>Bacteria</taxon>
        <taxon>Pseudomonadati</taxon>
        <taxon>Pseudomonadota</taxon>
        <taxon>Gammaproteobacteria</taxon>
        <taxon>Vibrionales</taxon>
        <taxon>Vibrionaceae</taxon>
        <taxon>Photobacterium</taxon>
    </lineage>
</organism>
<dbReference type="GO" id="GO:0005886">
    <property type="term" value="C:plasma membrane"/>
    <property type="evidence" value="ECO:0007669"/>
    <property type="project" value="UniProtKB-SubCell"/>
</dbReference>
<keyword evidence="12" id="KW-1185">Reference proteome</keyword>
<evidence type="ECO:0000313" key="12">
    <source>
        <dbReference type="Proteomes" id="UP000027192"/>
    </source>
</evidence>
<keyword evidence="3 9" id="KW-0997">Cell inner membrane</keyword>
<dbReference type="GO" id="GO:0043093">
    <property type="term" value="P:FtsZ-dependent cytokinesis"/>
    <property type="evidence" value="ECO:0007669"/>
    <property type="project" value="UniProtKB-UniRule"/>
</dbReference>
<dbReference type="PANTHER" id="PTHR35851:SF1">
    <property type="entry name" value="CELL DIVISION PROTEIN FTSQ"/>
    <property type="match status" value="1"/>
</dbReference>
<evidence type="ECO:0000256" key="2">
    <source>
        <dbReference type="ARBA" id="ARBA00022475"/>
    </source>
</evidence>
<keyword evidence="7 9" id="KW-0472">Membrane</keyword>
<keyword evidence="4 9" id="KW-0132">Cell division</keyword>
<dbReference type="InterPro" id="IPR045335">
    <property type="entry name" value="FtsQ_C_sf"/>
</dbReference>
<dbReference type="STRING" id="1654360.EA58_05045"/>
<keyword evidence="2 9" id="KW-1003">Cell membrane</keyword>
<keyword evidence="6 9" id="KW-1133">Transmembrane helix</keyword>
<sequence length="255" mass="29491">MTEAALKQNHWVSGPLSQWRDLSFLALVIAGMIWLFVSVMHWMTDANRMPLSQLVIQGDLEHLTTEQVRQGILEMGELSSFMLQDVDEIQHALEALPWVARASVRKQWPDTVKVYLVEHRPAAVWNDRFLVNQQGLVFEAPASDVSGESLVTLEGPDGSSEEMLKTWREMQPELQRGGLEIVRLSLNQRRSWRIWLSNGIRLELGREARLERIKRFLWLYPELEQQGKAIDYVDLRYDTGVAVGWQQNNEEVVQE</sequence>
<keyword evidence="8 9" id="KW-0131">Cell cycle</keyword>
<dbReference type="InterPro" id="IPR034746">
    <property type="entry name" value="POTRA"/>
</dbReference>
<dbReference type="GO" id="GO:0090529">
    <property type="term" value="P:cell septum assembly"/>
    <property type="evidence" value="ECO:0007669"/>
    <property type="project" value="InterPro"/>
</dbReference>
<proteinExistence type="inferred from homology"/>
<name>A0A066RZD6_9GAMM</name>
<evidence type="ECO:0000256" key="7">
    <source>
        <dbReference type="ARBA" id="ARBA00023136"/>
    </source>
</evidence>
<dbReference type="Gene3D" id="3.10.20.310">
    <property type="entry name" value="membrane protein fhac"/>
    <property type="match status" value="1"/>
</dbReference>
<comment type="subcellular location">
    <subcellularLocation>
        <location evidence="9">Cell inner membrane</location>
        <topology evidence="9">Single-pass type II membrane protein</topology>
    </subcellularLocation>
    <subcellularLocation>
        <location evidence="1">Membrane</location>
    </subcellularLocation>
    <text evidence="9">Localizes to the division septum.</text>
</comment>
<evidence type="ECO:0000256" key="3">
    <source>
        <dbReference type="ARBA" id="ARBA00022519"/>
    </source>
</evidence>
<dbReference type="PANTHER" id="PTHR35851">
    <property type="entry name" value="CELL DIVISION PROTEIN FTSQ"/>
    <property type="match status" value="1"/>
</dbReference>
<reference evidence="11 12" key="1">
    <citation type="submission" date="2014-04" db="EMBL/GenBank/DDBJ databases">
        <title>Draft genome sequence of Photobacterium halotolerans S2753: a solonamide, ngercheumicin and holomycin producer.</title>
        <authorList>
            <person name="Machado H.R."/>
            <person name="Gram L."/>
        </authorList>
    </citation>
    <scope>NUCLEOTIDE SEQUENCE [LARGE SCALE GENOMIC DNA]</scope>
    <source>
        <strain evidence="11 12">S2753</strain>
    </source>
</reference>
<evidence type="ECO:0000256" key="1">
    <source>
        <dbReference type="ARBA" id="ARBA00004370"/>
    </source>
</evidence>
<evidence type="ECO:0000259" key="10">
    <source>
        <dbReference type="PROSITE" id="PS51779"/>
    </source>
</evidence>
<comment type="subunit">
    <text evidence="9">Part of a complex composed of FtsB, FtsL and FtsQ.</text>
</comment>
<evidence type="ECO:0000313" key="11">
    <source>
        <dbReference type="EMBL" id="KDM92738.1"/>
    </source>
</evidence>
<dbReference type="Pfam" id="PF03799">
    <property type="entry name" value="FtsQ_DivIB_C"/>
    <property type="match status" value="1"/>
</dbReference>
<feature type="domain" description="POTRA" evidence="10">
    <location>
        <begin position="49"/>
        <end position="119"/>
    </location>
</feature>
<gene>
    <name evidence="9" type="primary">ftsQ</name>
    <name evidence="11" type="ORF">EA58_05045</name>
</gene>
<evidence type="ECO:0000256" key="4">
    <source>
        <dbReference type="ARBA" id="ARBA00022618"/>
    </source>
</evidence>